<dbReference type="PANTHER" id="PTHR33221:SF4">
    <property type="entry name" value="HTH-TYPE TRANSCRIPTIONAL REPRESSOR NSRR"/>
    <property type="match status" value="1"/>
</dbReference>
<dbReference type="InterPro" id="IPR036390">
    <property type="entry name" value="WH_DNA-bd_sf"/>
</dbReference>
<dbReference type="Proteomes" id="UP000252848">
    <property type="component" value="Unassembled WGS sequence"/>
</dbReference>
<protein>
    <submittedName>
        <fullName evidence="2">BadM/Rrf2 family transcriptional regulator</fullName>
    </submittedName>
</protein>
<name>A0A368ULP7_9GAMM</name>
<sequence length="170" mass="19455">MWIKLWVNICFVNAPLRRSYAIKKYTDYGLRILMYLASYEQVGEGAKLATIKEICATFDLSANHVNKVVHHLGRLKLIETRRGKHGGFLLAQAPEQISLAFVIRQLEGDEKWIECENPYCVAMPACELKGIVARGKELFYQYLEQYSLASLMVQAPQLREIFTVARGELN</sequence>
<dbReference type="Gene3D" id="1.10.10.10">
    <property type="entry name" value="Winged helix-like DNA-binding domain superfamily/Winged helix DNA-binding domain"/>
    <property type="match status" value="1"/>
</dbReference>
<dbReference type="SUPFAM" id="SSF46785">
    <property type="entry name" value="Winged helix' DNA-binding domain"/>
    <property type="match status" value="1"/>
</dbReference>
<dbReference type="PANTHER" id="PTHR33221">
    <property type="entry name" value="WINGED HELIX-TURN-HELIX TRANSCRIPTIONAL REGULATOR, RRF2 FAMILY"/>
    <property type="match status" value="1"/>
</dbReference>
<dbReference type="GO" id="GO:0005829">
    <property type="term" value="C:cytosol"/>
    <property type="evidence" value="ECO:0007669"/>
    <property type="project" value="TreeGrafter"/>
</dbReference>
<evidence type="ECO:0000313" key="2">
    <source>
        <dbReference type="EMBL" id="RCW29075.1"/>
    </source>
</evidence>
<gene>
    <name evidence="2" type="ORF">DFO79_12312</name>
</gene>
<dbReference type="AlphaFoldDB" id="A0A368ULP7"/>
<dbReference type="Pfam" id="PF02082">
    <property type="entry name" value="Rrf2"/>
    <property type="match status" value="1"/>
</dbReference>
<dbReference type="InterPro" id="IPR000944">
    <property type="entry name" value="Tscrpt_reg_Rrf2"/>
</dbReference>
<comment type="caution">
    <text evidence="2">The sequence shown here is derived from an EMBL/GenBank/DDBJ whole genome shotgun (WGS) entry which is preliminary data.</text>
</comment>
<reference evidence="2 3" key="1">
    <citation type="submission" date="2018-07" db="EMBL/GenBank/DDBJ databases">
        <title>Freshwater and sediment microbial communities from various areas in North America, analyzing microbe dynamics in response to fracking.</title>
        <authorList>
            <person name="Lamendella R."/>
        </authorList>
    </citation>
    <scope>NUCLEOTIDE SEQUENCE [LARGE SCALE GENOMIC DNA]</scope>
    <source>
        <strain evidence="2 3">86_o</strain>
    </source>
</reference>
<dbReference type="PROSITE" id="PS51197">
    <property type="entry name" value="HTH_RRF2_2"/>
    <property type="match status" value="1"/>
</dbReference>
<dbReference type="EMBL" id="QPJA01000023">
    <property type="protein sequence ID" value="RCW29075.1"/>
    <property type="molecule type" value="Genomic_DNA"/>
</dbReference>
<dbReference type="GO" id="GO:0003700">
    <property type="term" value="F:DNA-binding transcription factor activity"/>
    <property type="evidence" value="ECO:0007669"/>
    <property type="project" value="TreeGrafter"/>
</dbReference>
<dbReference type="NCBIfam" id="TIGR00738">
    <property type="entry name" value="rrf2_super"/>
    <property type="match status" value="1"/>
</dbReference>
<dbReference type="RefSeq" id="WP_114450940.1">
    <property type="nucleotide sequence ID" value="NZ_QPJA01000023.1"/>
</dbReference>
<organism evidence="2 3">
    <name type="scientific">Pseudidiomarina tainanensis</name>
    <dbReference type="NCBI Taxonomy" id="502365"/>
    <lineage>
        <taxon>Bacteria</taxon>
        <taxon>Pseudomonadati</taxon>
        <taxon>Pseudomonadota</taxon>
        <taxon>Gammaproteobacteria</taxon>
        <taxon>Alteromonadales</taxon>
        <taxon>Idiomarinaceae</taxon>
        <taxon>Pseudidiomarina</taxon>
    </lineage>
</organism>
<evidence type="ECO:0000256" key="1">
    <source>
        <dbReference type="ARBA" id="ARBA00023125"/>
    </source>
</evidence>
<evidence type="ECO:0000313" key="3">
    <source>
        <dbReference type="Proteomes" id="UP000252848"/>
    </source>
</evidence>
<dbReference type="GO" id="GO:0003677">
    <property type="term" value="F:DNA binding"/>
    <property type="evidence" value="ECO:0007669"/>
    <property type="project" value="UniProtKB-KW"/>
</dbReference>
<keyword evidence="1" id="KW-0238">DNA-binding</keyword>
<accession>A0A368ULP7</accession>
<proteinExistence type="predicted"/>
<dbReference type="InterPro" id="IPR036388">
    <property type="entry name" value="WH-like_DNA-bd_sf"/>
</dbReference>